<evidence type="ECO:0000313" key="10">
    <source>
        <dbReference type="Proteomes" id="UP001154282"/>
    </source>
</evidence>
<dbReference type="AlphaFoldDB" id="A0AAV0LXB1"/>
<name>A0AAV0LXB1_9ROSI</name>
<dbReference type="Pfam" id="PF26168">
    <property type="entry name" value="Glyco_transf_N"/>
    <property type="match status" value="1"/>
</dbReference>
<evidence type="ECO:0000256" key="7">
    <source>
        <dbReference type="RuleBase" id="RU362057"/>
    </source>
</evidence>
<dbReference type="SUPFAM" id="SSF53756">
    <property type="entry name" value="UDP-Glycosyltransferase/glycogen phosphorylase"/>
    <property type="match status" value="1"/>
</dbReference>
<evidence type="ECO:0000256" key="5">
    <source>
        <dbReference type="ARBA" id="ARBA00047606"/>
    </source>
</evidence>
<evidence type="ECO:0000256" key="6">
    <source>
        <dbReference type="RuleBase" id="RU003718"/>
    </source>
</evidence>
<keyword evidence="10" id="KW-1185">Reference proteome</keyword>
<comment type="caution">
    <text evidence="9">The sequence shown here is derived from an EMBL/GenBank/DDBJ whole genome shotgun (WGS) entry which is preliminary data.</text>
</comment>
<evidence type="ECO:0000313" key="9">
    <source>
        <dbReference type="EMBL" id="CAI0438678.1"/>
    </source>
</evidence>
<evidence type="ECO:0000256" key="2">
    <source>
        <dbReference type="ARBA" id="ARBA00009995"/>
    </source>
</evidence>
<comment type="pathway">
    <text evidence="1">Pigment biosynthesis; anthocyanin biosynthesis.</text>
</comment>
<protein>
    <recommendedName>
        <fullName evidence="7">Glycosyltransferase</fullName>
        <ecNumber evidence="7">2.4.1.-</ecNumber>
    </recommendedName>
</protein>
<dbReference type="InterPro" id="IPR002213">
    <property type="entry name" value="UDP_glucos_trans"/>
</dbReference>
<evidence type="ECO:0000256" key="1">
    <source>
        <dbReference type="ARBA" id="ARBA00004935"/>
    </source>
</evidence>
<dbReference type="FunFam" id="3.40.50.2000:FF:000107">
    <property type="entry name" value="Glycosyltransferase"/>
    <property type="match status" value="1"/>
</dbReference>
<feature type="domain" description="Glycosyltransferase N-terminal" evidence="8">
    <location>
        <begin position="6"/>
        <end position="133"/>
    </location>
</feature>
<dbReference type="GO" id="GO:0047213">
    <property type="term" value="F:anthocyanidin 3-O-glucosyltransferase activity"/>
    <property type="evidence" value="ECO:0007669"/>
    <property type="project" value="UniProtKB-EC"/>
</dbReference>
<evidence type="ECO:0000256" key="4">
    <source>
        <dbReference type="ARBA" id="ARBA00022679"/>
    </source>
</evidence>
<evidence type="ECO:0000256" key="3">
    <source>
        <dbReference type="ARBA" id="ARBA00022676"/>
    </source>
</evidence>
<comment type="similarity">
    <text evidence="2 6">Belongs to the UDP-glycosyltransferase family.</text>
</comment>
<dbReference type="CDD" id="cd03784">
    <property type="entry name" value="GT1_Gtf-like"/>
    <property type="match status" value="1"/>
</dbReference>
<dbReference type="EC" id="2.4.1.-" evidence="7"/>
<keyword evidence="3 6" id="KW-0328">Glycosyltransferase</keyword>
<gene>
    <name evidence="9" type="ORF">LITE_LOCUS25883</name>
</gene>
<dbReference type="PANTHER" id="PTHR48047">
    <property type="entry name" value="GLYCOSYLTRANSFERASE"/>
    <property type="match status" value="1"/>
</dbReference>
<organism evidence="9 10">
    <name type="scientific">Linum tenue</name>
    <dbReference type="NCBI Taxonomy" id="586396"/>
    <lineage>
        <taxon>Eukaryota</taxon>
        <taxon>Viridiplantae</taxon>
        <taxon>Streptophyta</taxon>
        <taxon>Embryophyta</taxon>
        <taxon>Tracheophyta</taxon>
        <taxon>Spermatophyta</taxon>
        <taxon>Magnoliopsida</taxon>
        <taxon>eudicotyledons</taxon>
        <taxon>Gunneridae</taxon>
        <taxon>Pentapetalae</taxon>
        <taxon>rosids</taxon>
        <taxon>fabids</taxon>
        <taxon>Malpighiales</taxon>
        <taxon>Linaceae</taxon>
        <taxon>Linum</taxon>
    </lineage>
</organism>
<proteinExistence type="inferred from homology"/>
<dbReference type="Gene3D" id="3.40.50.2000">
    <property type="entry name" value="Glycogen Phosphorylase B"/>
    <property type="match status" value="2"/>
</dbReference>
<dbReference type="PROSITE" id="PS00375">
    <property type="entry name" value="UDPGT"/>
    <property type="match status" value="1"/>
</dbReference>
<reference evidence="9" key="1">
    <citation type="submission" date="2022-08" db="EMBL/GenBank/DDBJ databases">
        <authorList>
            <person name="Gutierrez-Valencia J."/>
        </authorList>
    </citation>
    <scope>NUCLEOTIDE SEQUENCE</scope>
</reference>
<comment type="catalytic activity">
    <reaction evidence="5">
        <text>an anthocyanidin + UDP-alpha-D-glucose + H(+) = an anthocyanidin 3-O-beta-D-glucoside + UDP</text>
        <dbReference type="Rhea" id="RHEA:20093"/>
        <dbReference type="ChEBI" id="CHEBI:15378"/>
        <dbReference type="ChEBI" id="CHEBI:16307"/>
        <dbReference type="ChEBI" id="CHEBI:58223"/>
        <dbReference type="ChEBI" id="CHEBI:58885"/>
        <dbReference type="ChEBI" id="CHEBI:143576"/>
        <dbReference type="EC" id="2.4.1.115"/>
    </reaction>
</comment>
<dbReference type="InterPro" id="IPR058980">
    <property type="entry name" value="Glyco_transf_N"/>
</dbReference>
<dbReference type="Proteomes" id="UP001154282">
    <property type="component" value="Unassembled WGS sequence"/>
</dbReference>
<evidence type="ECO:0000259" key="8">
    <source>
        <dbReference type="Pfam" id="PF26168"/>
    </source>
</evidence>
<accession>A0AAV0LXB1</accession>
<dbReference type="PANTHER" id="PTHR48047:SF185">
    <property type="entry name" value="GLYCOSYLTRANSFERASE"/>
    <property type="match status" value="1"/>
</dbReference>
<dbReference type="Pfam" id="PF00201">
    <property type="entry name" value="UDPGT"/>
    <property type="match status" value="1"/>
</dbReference>
<dbReference type="InterPro" id="IPR035595">
    <property type="entry name" value="UDP_glycos_trans_CS"/>
</dbReference>
<keyword evidence="4 6" id="KW-0808">Transferase</keyword>
<dbReference type="EMBL" id="CAMGYJ010000006">
    <property type="protein sequence ID" value="CAI0438678.1"/>
    <property type="molecule type" value="Genomic_DNA"/>
</dbReference>
<sequence>MAKNHVIIFPFMAQGHTLPLLDLAKSLSSHNLRVTVVTTPSNAESISDRLPPASHPNISLAVIPFPAISGLPDGTENTSQLPSMEKFILPFLHATKKLQEPFEKLLAAAAAGSDADRPLCVVSDFFLAWTLDTCRAYGVPRLVFHGMSVCAMALSKSLWRAAPRLVGAGANEPLDVPNMNLPFDLTVGEVPWEIMVNGIGGPGNPFVEFMEEVGWADVNSWGVVVNSFEELELSHIPALESFYRDGARAWCLGPLFLCDQAQAQAPRDKSKGAEGLFELGRWLDERAVAPPGSVMYVSFGTQADVSSAQLDELAHGLEMSGVPFVWVVRSGSWSVPEGLEGRIEGRGLILRKWVDQRYMLGHRAVGGFLSHCGWNSVLESVSAGVPILAWPMMAEQPFNAKLIVEGLEAGLRIEAAGSRVADDGVVFKREAICRGVRELMGGAKGRRARDRAQALGRVAHRAVGDGGSSRDAMTRLISELREC</sequence>